<dbReference type="Proteomes" id="UP000053244">
    <property type="component" value="Unassembled WGS sequence"/>
</dbReference>
<feature type="transmembrane region" description="Helical" evidence="2">
    <location>
        <begin position="223"/>
        <end position="241"/>
    </location>
</feature>
<reference evidence="3 4" key="1">
    <citation type="submission" date="2015-10" db="EMBL/GenBank/DDBJ databases">
        <authorList>
            <person name="Gilbert D.G."/>
        </authorList>
    </citation>
    <scope>NUCLEOTIDE SEQUENCE [LARGE SCALE GENOMIC DNA]</scope>
    <source>
        <strain evidence="3 4">NRRL B-16712</strain>
    </source>
</reference>
<dbReference type="InterPro" id="IPR011047">
    <property type="entry name" value="Quinoprotein_ADH-like_sf"/>
</dbReference>
<keyword evidence="2" id="KW-0472">Membrane</keyword>
<comment type="caution">
    <text evidence="3">The sequence shown here is derived from an EMBL/GenBank/DDBJ whole genome shotgun (WGS) entry which is preliminary data.</text>
</comment>
<dbReference type="EMBL" id="LLZH01000279">
    <property type="protein sequence ID" value="KUL29438.1"/>
    <property type="molecule type" value="Genomic_DNA"/>
</dbReference>
<evidence type="ECO:0000313" key="4">
    <source>
        <dbReference type="Proteomes" id="UP000053244"/>
    </source>
</evidence>
<dbReference type="SUPFAM" id="SSF50998">
    <property type="entry name" value="Quinoprotein alcohol dehydrogenase-like"/>
    <property type="match status" value="1"/>
</dbReference>
<dbReference type="Gene3D" id="2.130.10.10">
    <property type="entry name" value="YVTN repeat-like/Quinoprotein amine dehydrogenase"/>
    <property type="match status" value="3"/>
</dbReference>
<accession>A0A101JM68</accession>
<dbReference type="Pfam" id="PF00400">
    <property type="entry name" value="WD40"/>
    <property type="match status" value="1"/>
</dbReference>
<dbReference type="SUPFAM" id="SSF50993">
    <property type="entry name" value="Peptidase/esterase 'gauge' domain"/>
    <property type="match status" value="1"/>
</dbReference>
<sequence length="947" mass="97941">MTAVRPLSALRSWLPSLWRLRRVVRVPVVYYGTDATMHRRDTSGTAVLVLRRLPASHPDPSLPFVERVVAHDPSGPAPDAAFTGSLAAVAAWAEGQERLPADAAVSWELLSSTDGSRLRAAGASYGAALAIGIAYLFGLTGSARRRLSGRAIASAAVRPDGLLSGVGGVDEKSAAIPPDFASFLVTPDDRSQAVGSAPAHLTVTTVRSVPEAITQSRLRRSRGVAWLAGLLAATLISAVVVDRQLDAAEQDTRRDIAVRAAGVAELATVSQPDRAGLLAVAAQRLLPGDPRVDRALLRIGNVDARLAAVLPGAGAGVTALSYSTDGEALAVAAGTGVTVWRIDSGKPRHLWSGTLPGRASAVTFAGYDRTVVGADESGNVLTWARDSTGGPGQPLGQVGGPVAALAAAPDGGTVAAAVTGKGALVWDLARRTPGRIVLAGPQVTSLVFTDNTTLVAGQDRPAAGNTLVAVALADDHRRDVLIETKRLFGSAVTALTVDPAHRWLYSGHLHGEVRRWNAATLREPRLLDVGDPVGGLAATREHGLMVATTGLLLGGTVDPRASGSTVAPWNPVTRKRITSAFGGADFEGLTSVVTADTRTGLTAIGSEGGSVTLWRPLTEPAEGDGINAMATDPTATDTVLVLRDDSRLQRYRPASGTLEDLSAATAGVYGVSLATRPDGQQIAVGYSGGRVELRTAPLTAPGRILQAGGPGENIISLAYSSDGHLLATGSWDGAVTVWDTATARMLWRDRGSPRAITAVAFTAGDSTVLIGTADGRLRARAVAGAPGAPDLITVTPKFPPYLVHPTRHGMLVGQADGTVTYADAELRLGTRLRFDPEGAAMVAAELPSADLLLIGTDDVRGILVDATTGTELYRFTTADTDSRAVRAVAFTGDGQYAVIGSMGGFLGTAALDPAELTRRICAYVGRGLTPADTGDATEITRRVDALC</sequence>
<keyword evidence="1" id="KW-0853">WD repeat</keyword>
<feature type="transmembrane region" description="Helical" evidence="2">
    <location>
        <begin position="120"/>
        <end position="140"/>
    </location>
</feature>
<dbReference type="RefSeq" id="WP_067697375.1">
    <property type="nucleotide sequence ID" value="NZ_LLZH01000279.1"/>
</dbReference>
<dbReference type="PANTHER" id="PTHR19879:SF9">
    <property type="entry name" value="TRANSCRIPTION INITIATION FACTOR TFIID SUBUNIT 5"/>
    <property type="match status" value="1"/>
</dbReference>
<protein>
    <submittedName>
        <fullName evidence="3">Uncharacterized protein</fullName>
    </submittedName>
</protein>
<evidence type="ECO:0000313" key="3">
    <source>
        <dbReference type="EMBL" id="KUL29438.1"/>
    </source>
</evidence>
<proteinExistence type="predicted"/>
<dbReference type="AlphaFoldDB" id="A0A101JM68"/>
<evidence type="ECO:0000256" key="1">
    <source>
        <dbReference type="PROSITE-ProRule" id="PRU00221"/>
    </source>
</evidence>
<name>A0A101JM68_9ACTN</name>
<gene>
    <name evidence="3" type="ORF">ADL15_27870</name>
</gene>
<evidence type="ECO:0000256" key="2">
    <source>
        <dbReference type="SAM" id="Phobius"/>
    </source>
</evidence>
<dbReference type="SMART" id="SM00320">
    <property type="entry name" value="WD40"/>
    <property type="match status" value="7"/>
</dbReference>
<dbReference type="InterPro" id="IPR001680">
    <property type="entry name" value="WD40_rpt"/>
</dbReference>
<dbReference type="OrthoDB" id="4066549at2"/>
<keyword evidence="2" id="KW-0812">Transmembrane</keyword>
<keyword evidence="4" id="KW-1185">Reference proteome</keyword>
<dbReference type="PROSITE" id="PS50294">
    <property type="entry name" value="WD_REPEATS_REGION"/>
    <property type="match status" value="1"/>
</dbReference>
<keyword evidence="2" id="KW-1133">Transmembrane helix</keyword>
<dbReference type="PROSITE" id="PS50082">
    <property type="entry name" value="WD_REPEATS_2"/>
    <property type="match status" value="1"/>
</dbReference>
<organism evidence="3 4">
    <name type="scientific">Actinoplanes awajinensis subsp. mycoplanecinus</name>
    <dbReference type="NCBI Taxonomy" id="135947"/>
    <lineage>
        <taxon>Bacteria</taxon>
        <taxon>Bacillati</taxon>
        <taxon>Actinomycetota</taxon>
        <taxon>Actinomycetes</taxon>
        <taxon>Micromonosporales</taxon>
        <taxon>Micromonosporaceae</taxon>
        <taxon>Actinoplanes</taxon>
    </lineage>
</organism>
<dbReference type="InterPro" id="IPR015943">
    <property type="entry name" value="WD40/YVTN_repeat-like_dom_sf"/>
</dbReference>
<dbReference type="PANTHER" id="PTHR19879">
    <property type="entry name" value="TRANSCRIPTION INITIATION FACTOR TFIID"/>
    <property type="match status" value="1"/>
</dbReference>
<feature type="repeat" description="WD" evidence="1">
    <location>
        <begin position="707"/>
        <end position="748"/>
    </location>
</feature>